<evidence type="ECO:0000259" key="2">
    <source>
        <dbReference type="PROSITE" id="PS51390"/>
    </source>
</evidence>
<dbReference type="InterPro" id="IPR008197">
    <property type="entry name" value="WAP_dom"/>
</dbReference>
<dbReference type="GeneID" id="111122337"/>
<dbReference type="AlphaFoldDB" id="A0A8B8CV90"/>
<protein>
    <submittedName>
        <fullName evidence="4">Scuwaprin-a-like</fullName>
    </submittedName>
</protein>
<dbReference type="PROSITE" id="PS51390">
    <property type="entry name" value="WAP"/>
    <property type="match status" value="1"/>
</dbReference>
<dbReference type="InterPro" id="IPR036645">
    <property type="entry name" value="Elafin-like_sf"/>
</dbReference>
<sequence>MIALFLILTISATGFGYKYPPGFPGEKPGFCGRSDVITDCGCRPENIVCRNDYECPFNLKCCSYGCGCRTECRPPVPFPDQQTVRKY</sequence>
<reference evidence="3" key="1">
    <citation type="submission" date="2024-06" db="UniProtKB">
        <authorList>
            <consortium name="RefSeq"/>
        </authorList>
    </citation>
    <scope>NUCLEOTIDE SEQUENCE [LARGE SCALE GENOMIC DNA]</scope>
</reference>
<feature type="signal peptide" evidence="1">
    <location>
        <begin position="1"/>
        <end position="16"/>
    </location>
</feature>
<dbReference type="SMART" id="SM00217">
    <property type="entry name" value="WAP"/>
    <property type="match status" value="1"/>
</dbReference>
<dbReference type="SUPFAM" id="SSF57256">
    <property type="entry name" value="Elafin-like"/>
    <property type="match status" value="1"/>
</dbReference>
<feature type="chain" id="PRO_5034594209" evidence="1">
    <location>
        <begin position="17"/>
        <end position="87"/>
    </location>
</feature>
<dbReference type="RefSeq" id="XP_022319772.1">
    <property type="nucleotide sequence ID" value="XM_022464064.1"/>
</dbReference>
<feature type="domain" description="WAP" evidence="2">
    <location>
        <begin position="24"/>
        <end position="76"/>
    </location>
</feature>
<dbReference type="KEGG" id="cvn:111122337"/>
<dbReference type="Gene3D" id="4.10.75.10">
    <property type="entry name" value="Elafin-like"/>
    <property type="match status" value="1"/>
</dbReference>
<dbReference type="Pfam" id="PF00095">
    <property type="entry name" value="WAP"/>
    <property type="match status" value="1"/>
</dbReference>
<proteinExistence type="predicted"/>
<organism evidence="3 4">
    <name type="scientific">Crassostrea virginica</name>
    <name type="common">Eastern oyster</name>
    <dbReference type="NCBI Taxonomy" id="6565"/>
    <lineage>
        <taxon>Eukaryota</taxon>
        <taxon>Metazoa</taxon>
        <taxon>Spiralia</taxon>
        <taxon>Lophotrochozoa</taxon>
        <taxon>Mollusca</taxon>
        <taxon>Bivalvia</taxon>
        <taxon>Autobranchia</taxon>
        <taxon>Pteriomorphia</taxon>
        <taxon>Ostreida</taxon>
        <taxon>Ostreoidea</taxon>
        <taxon>Ostreidae</taxon>
        <taxon>Crassostrea</taxon>
    </lineage>
</organism>
<keyword evidence="1" id="KW-0732">Signal</keyword>
<dbReference type="GO" id="GO:0005576">
    <property type="term" value="C:extracellular region"/>
    <property type="evidence" value="ECO:0007669"/>
    <property type="project" value="InterPro"/>
</dbReference>
<name>A0A8B8CV90_CRAVI</name>
<evidence type="ECO:0000313" key="4">
    <source>
        <dbReference type="RefSeq" id="XP_022319772.1"/>
    </source>
</evidence>
<accession>A0A8B8CV90</accession>
<keyword evidence="3" id="KW-1185">Reference proteome</keyword>
<dbReference type="Proteomes" id="UP000694844">
    <property type="component" value="Chromosome 1"/>
</dbReference>
<gene>
    <name evidence="4" type="primary">LOC111122337</name>
</gene>
<evidence type="ECO:0000256" key="1">
    <source>
        <dbReference type="SAM" id="SignalP"/>
    </source>
</evidence>
<evidence type="ECO:0000313" key="3">
    <source>
        <dbReference type="Proteomes" id="UP000694844"/>
    </source>
</evidence>
<reference evidence="4" key="2">
    <citation type="submission" date="2025-08" db="UniProtKB">
        <authorList>
            <consortium name="RefSeq"/>
        </authorList>
    </citation>
    <scope>IDENTIFICATION</scope>
    <source>
        <tissue evidence="4">Whole sample</tissue>
    </source>
</reference>
<dbReference type="GO" id="GO:0030414">
    <property type="term" value="F:peptidase inhibitor activity"/>
    <property type="evidence" value="ECO:0007669"/>
    <property type="project" value="InterPro"/>
</dbReference>